<dbReference type="PANTHER" id="PTHR16294">
    <property type="entry name" value="DYSTROBREVIN BINDING PROTEIN 1 DYSBINDIN"/>
    <property type="match status" value="1"/>
</dbReference>
<feature type="coiled-coil region" evidence="3">
    <location>
        <begin position="106"/>
        <end position="136"/>
    </location>
</feature>
<dbReference type="PANTHER" id="PTHR16294:SF4">
    <property type="entry name" value="DYSBINDIN DOMAIN-CONTAINING PROTEIN 1"/>
    <property type="match status" value="1"/>
</dbReference>
<keyword evidence="3" id="KW-0175">Coiled coil</keyword>
<reference evidence="5" key="1">
    <citation type="submission" date="2021-12" db="EMBL/GenBank/DDBJ databases">
        <authorList>
            <person name="King R."/>
        </authorList>
    </citation>
    <scope>NUCLEOTIDE SEQUENCE</scope>
</reference>
<name>A0A9P0AMX3_BEMTA</name>
<evidence type="ECO:0000256" key="4">
    <source>
        <dbReference type="SAM" id="Phobius"/>
    </source>
</evidence>
<evidence type="ECO:0000313" key="5">
    <source>
        <dbReference type="EMBL" id="CAH0396201.1"/>
    </source>
</evidence>
<evidence type="ECO:0000256" key="1">
    <source>
        <dbReference type="ARBA" id="ARBA00008686"/>
    </source>
</evidence>
<dbReference type="EMBL" id="OU963870">
    <property type="protein sequence ID" value="CAH0396201.1"/>
    <property type="molecule type" value="Genomic_DNA"/>
</dbReference>
<keyword evidence="4" id="KW-1133">Transmembrane helix</keyword>
<accession>A0A9P0AMX3</accession>
<sequence>MFTNLKSKLQSVQESVTSSLQSITINSTKAQYVAPEKPNFDAGAELLHKYQTEWNELHNNAKDNAFQAEIVARSIAKMCLTVKKQHNDLERLNTCLATLPVLIEDIHTMHQTLENLNRLVEDVENDLIKLDDAKNALSMHGKMLNEKIELANYEGKKLAELETLRGSLICLIYLFTVFLPLIICFRPCLPCQSFWIGCGRL</sequence>
<comment type="similarity">
    <text evidence="1">Belongs to the dysbindin family.</text>
</comment>
<feature type="transmembrane region" description="Helical" evidence="4">
    <location>
        <begin position="166"/>
        <end position="183"/>
    </location>
</feature>
<evidence type="ECO:0000313" key="6">
    <source>
        <dbReference type="Proteomes" id="UP001152759"/>
    </source>
</evidence>
<dbReference type="AlphaFoldDB" id="A0A9P0AMX3"/>
<dbReference type="InterPro" id="IPR007531">
    <property type="entry name" value="Dysbindin"/>
</dbReference>
<gene>
    <name evidence="5" type="ORF">BEMITA_LOCUS14292</name>
</gene>
<evidence type="ECO:0000256" key="3">
    <source>
        <dbReference type="SAM" id="Coils"/>
    </source>
</evidence>
<proteinExistence type="inferred from homology"/>
<keyword evidence="4" id="KW-0812">Transmembrane</keyword>
<keyword evidence="6" id="KW-1185">Reference proteome</keyword>
<dbReference type="GO" id="GO:0005737">
    <property type="term" value="C:cytoplasm"/>
    <property type="evidence" value="ECO:0007669"/>
    <property type="project" value="InterPro"/>
</dbReference>
<organism evidence="5 6">
    <name type="scientific">Bemisia tabaci</name>
    <name type="common">Sweetpotato whitefly</name>
    <name type="synonym">Aleurodes tabaci</name>
    <dbReference type="NCBI Taxonomy" id="7038"/>
    <lineage>
        <taxon>Eukaryota</taxon>
        <taxon>Metazoa</taxon>
        <taxon>Ecdysozoa</taxon>
        <taxon>Arthropoda</taxon>
        <taxon>Hexapoda</taxon>
        <taxon>Insecta</taxon>
        <taxon>Pterygota</taxon>
        <taxon>Neoptera</taxon>
        <taxon>Paraneoptera</taxon>
        <taxon>Hemiptera</taxon>
        <taxon>Sternorrhyncha</taxon>
        <taxon>Aleyrodoidea</taxon>
        <taxon>Aleyrodidae</taxon>
        <taxon>Aleyrodinae</taxon>
        <taxon>Bemisia</taxon>
    </lineage>
</organism>
<protein>
    <recommendedName>
        <fullName evidence="2">Dysbindin domain-containing protein 1</fullName>
    </recommendedName>
</protein>
<evidence type="ECO:0000256" key="2">
    <source>
        <dbReference type="ARBA" id="ARBA00040078"/>
    </source>
</evidence>
<dbReference type="Proteomes" id="UP001152759">
    <property type="component" value="Chromosome 9"/>
</dbReference>
<keyword evidence="4" id="KW-0472">Membrane</keyword>